<protein>
    <recommendedName>
        <fullName evidence="12">Mannosyltransferase</fullName>
        <ecNumber evidence="12">2.4.1.-</ecNumber>
    </recommendedName>
</protein>
<comment type="catalytic activity">
    <reaction evidence="11">
        <text>an alpha-D-Man-(1-&gt;2)-alpha-D-Man-(1-&gt;2)-alpha-D-Man-(1-&gt;3)-[alpha-D-Man-(1-&gt;2)-alpha-D-Man-(1-&gt;3)-alpha-D-Man-(1-&gt;6)]-beta-D-Man-(1-&gt;4)-beta-D-GlcNAc-(1-&gt;4)-alpha-D-GlcNAc-diphospho-di-trans,poly-cis-dolichol + a di-trans,poly-cis-dolichyl beta-D-mannosyl phosphate = an alpha-D-Man-(1-&gt;2)-alpha-D-Man-(1-&gt;2)-alpha-D-Man-(1-&gt;3)-[alpha-D-Man-(1-&gt;2)-alpha-D-Man-(1-&gt;3)-[alpha-D-Man-(1-&gt;6)]-alpha-D-Man-(1-&gt;6)]-beta-D-Man-(1-&gt;4)-beta-D-GlcNAc-(1-&gt;4)-alpha-D-GlcNAc-diphospho-di-trans,poly-cis-dolichol + a di-trans,poly-cis-dolichyl phosphate + H(+)</text>
        <dbReference type="Rhea" id="RHEA:29535"/>
        <dbReference type="Rhea" id="RHEA-COMP:19498"/>
        <dbReference type="Rhea" id="RHEA-COMP:19501"/>
        <dbReference type="Rhea" id="RHEA-COMP:19518"/>
        <dbReference type="Rhea" id="RHEA-COMP:19519"/>
        <dbReference type="ChEBI" id="CHEBI:15378"/>
        <dbReference type="ChEBI" id="CHEBI:57683"/>
        <dbReference type="ChEBI" id="CHEBI:58211"/>
        <dbReference type="ChEBI" id="CHEBI:132517"/>
        <dbReference type="ChEBI" id="CHEBI:132519"/>
        <dbReference type="EC" id="2.4.1.260"/>
    </reaction>
    <physiologicalReaction direction="left-to-right" evidence="11">
        <dbReference type="Rhea" id="RHEA:29536"/>
    </physiologicalReaction>
</comment>
<evidence type="ECO:0000256" key="5">
    <source>
        <dbReference type="ARBA" id="ARBA00022679"/>
    </source>
</evidence>
<feature type="transmembrane region" description="Helical" evidence="12">
    <location>
        <begin position="192"/>
        <end position="212"/>
    </location>
</feature>
<comment type="similarity">
    <text evidence="3 12">Belongs to the glycosyltransferase 22 family.</text>
</comment>
<comment type="caution">
    <text evidence="14">The sequence shown here is derived from an EMBL/GenBank/DDBJ whole genome shotgun (WGS) entry which is preliminary data.</text>
</comment>
<evidence type="ECO:0000256" key="4">
    <source>
        <dbReference type="ARBA" id="ARBA00022676"/>
    </source>
</evidence>
<feature type="transmembrane region" description="Helical" evidence="12">
    <location>
        <begin position="160"/>
        <end position="180"/>
    </location>
</feature>
<dbReference type="GO" id="GO:0005789">
    <property type="term" value="C:endoplasmic reticulum membrane"/>
    <property type="evidence" value="ECO:0007669"/>
    <property type="project" value="UniProtKB-SubCell"/>
</dbReference>
<evidence type="ECO:0000313" key="15">
    <source>
        <dbReference type="Proteomes" id="UP000094526"/>
    </source>
</evidence>
<evidence type="ECO:0000256" key="1">
    <source>
        <dbReference type="ARBA" id="ARBA00004477"/>
    </source>
</evidence>
<evidence type="ECO:0000256" key="2">
    <source>
        <dbReference type="ARBA" id="ARBA00004922"/>
    </source>
</evidence>
<dbReference type="AlphaFoldDB" id="A0A1C1CLC5"/>
<evidence type="ECO:0000256" key="12">
    <source>
        <dbReference type="RuleBase" id="RU363075"/>
    </source>
</evidence>
<dbReference type="OrthoDB" id="19039at2759"/>
<sequence length="645" mass="71029">MARWRASFLAAVLFPFLVAIHLYTAPYTKVEESFNIQAAHDILHYGVPLGHNAHLRFKALYDHMTFPGAVPRTFIGAMTLAAIAKPVVWFRSTVDGMSQQMLARSLPVRGILGLFNAVALITYAAGVRRAYGDSAAAWYAVLQASQFHVWYYASRTLPNMFAFGISTLALSLLLPVTPSSSSTESRIRRTRLALYLLTLAGIIFRAELALLLTSQCAYMLARTGGDVGSAISLLRRVMVPAILTATVAGLVLTVSIDTYFWQSRRLLWPELAAFLANVFPKDNGLGASAWGTSPWHWYFTSALPRLVMNPVLLALGVPWSFTRPALAMSNLDLVAPSLGYIAAYSALAHKETRFLFPVLPPLTAAMARTADYIYKRSRDRDRDRDGQRHLLLPPRVLGILLVLGTALTTLLSHAVFLPLSAQTYPGAQALSALHALSLAYPPQPTVRVHLTNLALQTGVTRFLSTPSFVTTSTSSAQAGHDRPVLYLPGSADGTIPALSSKRRTQWRYDKSDNQTEFLTPTFWAQFDYVVVEDPGRVIGRWDVVDKVPSLGQPSVLRPDVGRGLLVLGAKEERREDDGLARLVAAMYGAWAKRAYGVVHDVVREGYGLDRILGRRISLTMGWWVHWGLETKLYILKRADGGGVVP</sequence>
<organism evidence="14 15">
    <name type="scientific">Cladophialophora carrionii</name>
    <dbReference type="NCBI Taxonomy" id="86049"/>
    <lineage>
        <taxon>Eukaryota</taxon>
        <taxon>Fungi</taxon>
        <taxon>Dikarya</taxon>
        <taxon>Ascomycota</taxon>
        <taxon>Pezizomycotina</taxon>
        <taxon>Eurotiomycetes</taxon>
        <taxon>Chaetothyriomycetidae</taxon>
        <taxon>Chaetothyriales</taxon>
        <taxon>Herpotrichiellaceae</taxon>
        <taxon>Cladophialophora</taxon>
    </lineage>
</organism>
<evidence type="ECO:0000256" key="8">
    <source>
        <dbReference type="ARBA" id="ARBA00022989"/>
    </source>
</evidence>
<dbReference type="GO" id="GO:0006487">
    <property type="term" value="P:protein N-linked glycosylation"/>
    <property type="evidence" value="ECO:0007669"/>
    <property type="project" value="TreeGrafter"/>
</dbReference>
<keyword evidence="5 14" id="KW-0808">Transferase</keyword>
<dbReference type="InterPro" id="IPR005599">
    <property type="entry name" value="GPI_mannosylTrfase"/>
</dbReference>
<dbReference type="Proteomes" id="UP000094526">
    <property type="component" value="Unassembled WGS sequence"/>
</dbReference>
<evidence type="ECO:0000256" key="6">
    <source>
        <dbReference type="ARBA" id="ARBA00022692"/>
    </source>
</evidence>
<dbReference type="STRING" id="86049.A0A1C1CLC5"/>
<keyword evidence="8 12" id="KW-1133">Transmembrane helix</keyword>
<dbReference type="EC" id="2.4.1.-" evidence="12"/>
<name>A0A1C1CLC5_9EURO</name>
<dbReference type="eggNOG" id="KOG2516">
    <property type="taxonomic scope" value="Eukaryota"/>
</dbReference>
<evidence type="ECO:0000256" key="11">
    <source>
        <dbReference type="ARBA" id="ARBA00048899"/>
    </source>
</evidence>
<reference evidence="15" key="1">
    <citation type="submission" date="2015-07" db="EMBL/GenBank/DDBJ databases">
        <authorList>
            <person name="Teixeira M.M."/>
            <person name="Souza R.C."/>
            <person name="Almeida L.G."/>
            <person name="Vicente V.A."/>
            <person name="de Hoog S."/>
            <person name="Bocca A.L."/>
            <person name="de Almeida S.R."/>
            <person name="Vasconcelos A.T."/>
            <person name="Felipe M.S."/>
        </authorList>
    </citation>
    <scope>NUCLEOTIDE SEQUENCE [LARGE SCALE GENOMIC DNA]</scope>
    <source>
        <strain evidence="15">KSF</strain>
    </source>
</reference>
<keyword evidence="6 12" id="KW-0812">Transmembrane</keyword>
<proteinExistence type="inferred from homology"/>
<keyword evidence="4 12" id="KW-0328">Glycosyltransferase</keyword>
<dbReference type="PANTHER" id="PTHR22760">
    <property type="entry name" value="GLYCOSYLTRANSFERASE"/>
    <property type="match status" value="1"/>
</dbReference>
<keyword evidence="7 12" id="KW-0256">Endoplasmic reticulum</keyword>
<evidence type="ECO:0000313" key="14">
    <source>
        <dbReference type="EMBL" id="OCT49306.1"/>
    </source>
</evidence>
<dbReference type="EMBL" id="LGRB01000011">
    <property type="protein sequence ID" value="OCT49306.1"/>
    <property type="molecule type" value="Genomic_DNA"/>
</dbReference>
<dbReference type="VEuPathDB" id="FungiDB:CLCR_04671"/>
<evidence type="ECO:0000256" key="13">
    <source>
        <dbReference type="SAM" id="SignalP"/>
    </source>
</evidence>
<evidence type="ECO:0000256" key="3">
    <source>
        <dbReference type="ARBA" id="ARBA00007063"/>
    </source>
</evidence>
<evidence type="ECO:0000256" key="10">
    <source>
        <dbReference type="ARBA" id="ARBA00044721"/>
    </source>
</evidence>
<keyword evidence="13" id="KW-0732">Signal</keyword>
<keyword evidence="15" id="KW-1185">Reference proteome</keyword>
<comment type="function">
    <text evidence="10">Mannosyltransferase that operates in the biosynthetic pathway of dolichol-linked oligosaccharides, the glycan precursors employed in protein asparagine (N)-glycosylation. The assembly of dolichol-linked oligosaccharides begins on the cytosolic side of the endoplasmic reticulum membrane and finishes in its lumen. The sequential addition of sugars to dolichol pyrophosphate produces dolichol-linked oligosaccharides containing fourteen sugars, including two GlcNAcs, nine mannoses and three glucoses. Once assembled, the oligosaccharide is transferred from the lipid to nascent proteins by oligosaccharyltransferases. In the lumen of the endoplasmic reticulum, adds the eighth mannose residue in an alpha-1,6 linkage onto Man(7)GlcNAc(2)-PP-dolichol to produce Man(8)GlcNAc(2)-PP-dolichol.</text>
</comment>
<keyword evidence="9 12" id="KW-0472">Membrane</keyword>
<feature type="transmembrane region" description="Helical" evidence="12">
    <location>
        <begin position="395"/>
        <end position="416"/>
    </location>
</feature>
<dbReference type="VEuPathDB" id="FungiDB:G647_02636"/>
<comment type="subcellular location">
    <subcellularLocation>
        <location evidence="1 12">Endoplasmic reticulum membrane</location>
        <topology evidence="1 12">Multi-pass membrane protein</topology>
    </subcellularLocation>
</comment>
<feature type="transmembrane region" description="Helical" evidence="12">
    <location>
        <begin position="237"/>
        <end position="261"/>
    </location>
</feature>
<dbReference type="PANTHER" id="PTHR22760:SF1">
    <property type="entry name" value="DOL-P-MAN:MAN(7)GLCNAC(2)-PP-DOL ALPHA-1,6-MANNOSYLTRANSFERASE"/>
    <property type="match status" value="1"/>
</dbReference>
<gene>
    <name evidence="14" type="ORF">CLCR_04671</name>
</gene>
<feature type="transmembrane region" description="Helical" evidence="12">
    <location>
        <begin position="74"/>
        <end position="94"/>
    </location>
</feature>
<accession>A0A1C1CLC5</accession>
<dbReference type="Pfam" id="PF03901">
    <property type="entry name" value="Glyco_transf_22"/>
    <property type="match status" value="1"/>
</dbReference>
<dbReference type="GO" id="GO:0052917">
    <property type="term" value="F:dol-P-Man:Man(7)GlcNAc(2)-PP-Dol alpha-1,6-mannosyltransferase activity"/>
    <property type="evidence" value="ECO:0007669"/>
    <property type="project" value="UniProtKB-EC"/>
</dbReference>
<evidence type="ECO:0000256" key="9">
    <source>
        <dbReference type="ARBA" id="ARBA00023136"/>
    </source>
</evidence>
<evidence type="ECO:0000256" key="7">
    <source>
        <dbReference type="ARBA" id="ARBA00022824"/>
    </source>
</evidence>
<dbReference type="UniPathway" id="UPA00378"/>
<feature type="signal peptide" evidence="13">
    <location>
        <begin position="1"/>
        <end position="19"/>
    </location>
</feature>
<feature type="transmembrane region" description="Helical" evidence="12">
    <location>
        <begin position="106"/>
        <end position="124"/>
    </location>
</feature>
<feature type="chain" id="PRO_5008650889" description="Mannosyltransferase" evidence="13">
    <location>
        <begin position="20"/>
        <end position="645"/>
    </location>
</feature>
<comment type="pathway">
    <text evidence="2">Protein modification; protein glycosylation.</text>
</comment>